<comment type="caution">
    <text evidence="1">The sequence shown here is derived from an EMBL/GenBank/DDBJ whole genome shotgun (WGS) entry which is preliminary data.</text>
</comment>
<dbReference type="OrthoDB" id="8449790at2"/>
<dbReference type="EMBL" id="BAND01000002">
    <property type="protein sequence ID" value="GAJ27567.1"/>
    <property type="molecule type" value="Genomic_DNA"/>
</dbReference>
<reference evidence="2" key="1">
    <citation type="journal article" date="2014" name="FEMS Microbiol. Lett.">
        <title>Draft Genomic DNA Sequence of the Facultatively Methylotrophic Bacterium Acidomonas methanolica type strain MB58.</title>
        <authorList>
            <person name="Higashiura N."/>
            <person name="Hadano H."/>
            <person name="Hirakawa H."/>
            <person name="Matsutani M."/>
            <person name="Takabe S."/>
            <person name="Matsushita K."/>
            <person name="Azuma Y."/>
        </authorList>
    </citation>
    <scope>NUCLEOTIDE SEQUENCE [LARGE SCALE GENOMIC DNA]</scope>
    <source>
        <strain evidence="2">MB58</strain>
    </source>
</reference>
<gene>
    <name evidence="1" type="ORF">Amme_002_010</name>
</gene>
<sequence>MTDRIQNEQGTRFLDPRRMTGRELRELGVSKLAYVKAVIHDGEDVFAIHAADGTPMALADDFHSAVEAIIEHELIPAWVH</sequence>
<dbReference type="Pfam" id="PF06620">
    <property type="entry name" value="DUF1150"/>
    <property type="match status" value="1"/>
</dbReference>
<dbReference type="RefSeq" id="WP_042055078.1">
    <property type="nucleotide sequence ID" value="NZ_BAND01000002.1"/>
</dbReference>
<proteinExistence type="predicted"/>
<evidence type="ECO:0008006" key="3">
    <source>
        <dbReference type="Google" id="ProtNLM"/>
    </source>
</evidence>
<dbReference type="AlphaFoldDB" id="A0A023D0A3"/>
<name>A0A023D0A3_ACIMT</name>
<reference evidence="1 2" key="2">
    <citation type="journal article" date="2014" name="FEMS Microbiol. Lett.">
        <title>Draft genomic DNA sequence of the facultatively methylotrophic bacterium Acidomonas methanolica type strain MB58.</title>
        <authorList>
            <person name="Higashiura N."/>
            <person name="Hadano H."/>
            <person name="Hirakawa H."/>
            <person name="Matsutani M."/>
            <person name="Takabe S."/>
            <person name="Matsushita K."/>
            <person name="Azuma Y."/>
        </authorList>
    </citation>
    <scope>NUCLEOTIDE SEQUENCE [LARGE SCALE GENOMIC DNA]</scope>
    <source>
        <strain evidence="1 2">MB58</strain>
    </source>
</reference>
<protein>
    <recommendedName>
        <fullName evidence="3">DUF1150 family protein</fullName>
    </recommendedName>
</protein>
<dbReference type="InterPro" id="IPR009531">
    <property type="entry name" value="DUF1150"/>
</dbReference>
<accession>A0A023D0A3</accession>
<organism evidence="1 2">
    <name type="scientific">Acidomonas methanolica NBRC 104435</name>
    <dbReference type="NCBI Taxonomy" id="1231351"/>
    <lineage>
        <taxon>Bacteria</taxon>
        <taxon>Pseudomonadati</taxon>
        <taxon>Pseudomonadota</taxon>
        <taxon>Alphaproteobacteria</taxon>
        <taxon>Acetobacterales</taxon>
        <taxon>Acetobacteraceae</taxon>
        <taxon>Acidomonas</taxon>
    </lineage>
</organism>
<evidence type="ECO:0000313" key="1">
    <source>
        <dbReference type="EMBL" id="GAJ27567.1"/>
    </source>
</evidence>
<dbReference type="Proteomes" id="UP000019760">
    <property type="component" value="Unassembled WGS sequence"/>
</dbReference>
<keyword evidence="2" id="KW-1185">Reference proteome</keyword>
<evidence type="ECO:0000313" key="2">
    <source>
        <dbReference type="Proteomes" id="UP000019760"/>
    </source>
</evidence>